<reference evidence="3" key="1">
    <citation type="submission" date="2010-08" db="EMBL/GenBank/DDBJ databases">
        <authorList>
            <consortium name="Caenorhabditis japonica Sequencing Consortium"/>
            <person name="Wilson R.K."/>
        </authorList>
    </citation>
    <scope>NUCLEOTIDE SEQUENCE [LARGE SCALE GENOMIC DNA]</scope>
    <source>
        <strain evidence="3">DF5081</strain>
    </source>
</reference>
<evidence type="ECO:0000313" key="3">
    <source>
        <dbReference type="Proteomes" id="UP000005237"/>
    </source>
</evidence>
<organism evidence="2 3">
    <name type="scientific">Caenorhabditis japonica</name>
    <dbReference type="NCBI Taxonomy" id="281687"/>
    <lineage>
        <taxon>Eukaryota</taxon>
        <taxon>Metazoa</taxon>
        <taxon>Ecdysozoa</taxon>
        <taxon>Nematoda</taxon>
        <taxon>Chromadorea</taxon>
        <taxon>Rhabditida</taxon>
        <taxon>Rhabditina</taxon>
        <taxon>Rhabditomorpha</taxon>
        <taxon>Rhabditoidea</taxon>
        <taxon>Rhabditidae</taxon>
        <taxon>Peloderinae</taxon>
        <taxon>Caenorhabditis</taxon>
    </lineage>
</organism>
<name>A0A2Q4RBB8_CAEJA</name>
<keyword evidence="3" id="KW-1185">Reference proteome</keyword>
<dbReference type="InParanoid" id="A0A2Q4RBB8"/>
<evidence type="ECO:0000256" key="1">
    <source>
        <dbReference type="SAM" id="MobiDB-lite"/>
    </source>
</evidence>
<protein>
    <submittedName>
        <fullName evidence="2">Uncharacterized protein</fullName>
    </submittedName>
</protein>
<proteinExistence type="predicted"/>
<feature type="region of interest" description="Disordered" evidence="1">
    <location>
        <begin position="38"/>
        <end position="70"/>
    </location>
</feature>
<sequence length="70" mass="8117">MRRPKFSVQTSNYLAVLMKWNKGMPLYYSFYGMSDDSDDESVIVDSEQQQPQPEVNIDKSKKAGRPFSFC</sequence>
<dbReference type="EnsemblMetazoa" id="CJA08954.1">
    <property type="protein sequence ID" value="CJA08954.1"/>
    <property type="gene ID" value="WBGene00128158"/>
</dbReference>
<dbReference type="AlphaFoldDB" id="A0A2Q4RBB8"/>
<dbReference type="Proteomes" id="UP000005237">
    <property type="component" value="Unassembled WGS sequence"/>
</dbReference>
<reference evidence="2" key="2">
    <citation type="submission" date="2022-06" db="UniProtKB">
        <authorList>
            <consortium name="EnsemblMetazoa"/>
        </authorList>
    </citation>
    <scope>IDENTIFICATION</scope>
    <source>
        <strain evidence="2">DF5081</strain>
    </source>
</reference>
<evidence type="ECO:0000313" key="2">
    <source>
        <dbReference type="EnsemblMetazoa" id="CJA27552.1"/>
    </source>
</evidence>
<dbReference type="EnsemblMetazoa" id="CJA27552.1">
    <property type="protein sequence ID" value="CJA27552.1"/>
    <property type="gene ID" value="WBGene00183125"/>
</dbReference>
<accession>A0A2Q4RBB8</accession>